<keyword evidence="2" id="KW-1185">Reference proteome</keyword>
<proteinExistence type="predicted"/>
<protein>
    <submittedName>
        <fullName evidence="1">7537_t:CDS:1</fullName>
    </submittedName>
</protein>
<sequence length="66" mass="7921">YDSEIGETSKSEDLEYINKSEDIVRSKLTYKEDSDESNKDKDMEEYFKQKKKFEELLEELTIKSSR</sequence>
<dbReference type="EMBL" id="CAJVPM010007838">
    <property type="protein sequence ID" value="CAG8549381.1"/>
    <property type="molecule type" value="Genomic_DNA"/>
</dbReference>
<organism evidence="1 2">
    <name type="scientific">Scutellospora calospora</name>
    <dbReference type="NCBI Taxonomy" id="85575"/>
    <lineage>
        <taxon>Eukaryota</taxon>
        <taxon>Fungi</taxon>
        <taxon>Fungi incertae sedis</taxon>
        <taxon>Mucoromycota</taxon>
        <taxon>Glomeromycotina</taxon>
        <taxon>Glomeromycetes</taxon>
        <taxon>Diversisporales</taxon>
        <taxon>Gigasporaceae</taxon>
        <taxon>Scutellospora</taxon>
    </lineage>
</organism>
<feature type="non-terminal residue" evidence="1">
    <location>
        <position position="1"/>
    </location>
</feature>
<reference evidence="1" key="1">
    <citation type="submission" date="2021-06" db="EMBL/GenBank/DDBJ databases">
        <authorList>
            <person name="Kallberg Y."/>
            <person name="Tangrot J."/>
            <person name="Rosling A."/>
        </authorList>
    </citation>
    <scope>NUCLEOTIDE SEQUENCE</scope>
    <source>
        <strain evidence="1">AU212A</strain>
    </source>
</reference>
<dbReference type="Proteomes" id="UP000789860">
    <property type="component" value="Unassembled WGS sequence"/>
</dbReference>
<gene>
    <name evidence="1" type="ORF">SCALOS_LOCUS5123</name>
</gene>
<evidence type="ECO:0000313" key="2">
    <source>
        <dbReference type="Proteomes" id="UP000789860"/>
    </source>
</evidence>
<feature type="non-terminal residue" evidence="1">
    <location>
        <position position="66"/>
    </location>
</feature>
<accession>A0ACA9LTB6</accession>
<comment type="caution">
    <text evidence="1">The sequence shown here is derived from an EMBL/GenBank/DDBJ whole genome shotgun (WGS) entry which is preliminary data.</text>
</comment>
<evidence type="ECO:0000313" key="1">
    <source>
        <dbReference type="EMBL" id="CAG8549381.1"/>
    </source>
</evidence>
<name>A0ACA9LTB6_9GLOM</name>